<sequence>MFALSASTVKVSAVAGLSATRVARNARRATVVRADASTPEGPSEDIAMPNVTVFTEDQLNGERCEIQTPAAPAAAAAVEAPAAFKAAIDPADGSIAEAAPLGDDMSMFTDAMVAFKEPRAIEIINGRAAMIGWMVALSAEITNDQSLARQVFNTRTFTLADGVVDTVTGPAGGAFLVPVVVLATLAASLAPVLRGNEESGLEKAPKDFFMFKAESEMTNGRGAMIGLVALLFAEKFTNGAALF</sequence>
<evidence type="ECO:0000256" key="1">
    <source>
        <dbReference type="ARBA" id="ARBA00004229"/>
    </source>
</evidence>
<reference evidence="4 5" key="1">
    <citation type="journal article" date="2009" name="Science">
        <title>Green evolution and dynamic adaptations revealed by genomes of the marine picoeukaryotes Micromonas.</title>
        <authorList>
            <person name="Worden A.Z."/>
            <person name="Lee J.H."/>
            <person name="Mock T."/>
            <person name="Rouze P."/>
            <person name="Simmons M.P."/>
            <person name="Aerts A.L."/>
            <person name="Allen A.E."/>
            <person name="Cuvelier M.L."/>
            <person name="Derelle E."/>
            <person name="Everett M.V."/>
            <person name="Foulon E."/>
            <person name="Grimwood J."/>
            <person name="Gundlach H."/>
            <person name="Henrissat B."/>
            <person name="Napoli C."/>
            <person name="McDonald S.M."/>
            <person name="Parker M.S."/>
            <person name="Rombauts S."/>
            <person name="Salamov A."/>
            <person name="Von Dassow P."/>
            <person name="Badger J.H."/>
            <person name="Coutinho P.M."/>
            <person name="Demir E."/>
            <person name="Dubchak I."/>
            <person name="Gentemann C."/>
            <person name="Eikrem W."/>
            <person name="Gready J.E."/>
            <person name="John U."/>
            <person name="Lanier W."/>
            <person name="Lindquist E.A."/>
            <person name="Lucas S."/>
            <person name="Mayer K.F."/>
            <person name="Moreau H."/>
            <person name="Not F."/>
            <person name="Otillar R."/>
            <person name="Panaud O."/>
            <person name="Pangilinan J."/>
            <person name="Paulsen I."/>
            <person name="Piegu B."/>
            <person name="Poliakov A."/>
            <person name="Robbens S."/>
            <person name="Schmutz J."/>
            <person name="Toulza E."/>
            <person name="Wyss T."/>
            <person name="Zelensky A."/>
            <person name="Zhou K."/>
            <person name="Armbrust E.V."/>
            <person name="Bhattacharya D."/>
            <person name="Goodenough U.W."/>
            <person name="Van de Peer Y."/>
            <person name="Grigoriev I.V."/>
        </authorList>
    </citation>
    <scope>NUCLEOTIDE SEQUENCE [LARGE SCALE GENOMIC DNA]</scope>
    <source>
        <strain evidence="4 5">CCMP1545</strain>
    </source>
</reference>
<keyword evidence="5" id="KW-1185">Reference proteome</keyword>
<comment type="subcellular location">
    <subcellularLocation>
        <location evidence="1">Plastid</location>
        <location evidence="1">Chloroplast</location>
    </subcellularLocation>
</comment>
<evidence type="ECO:0000313" key="4">
    <source>
        <dbReference type="EMBL" id="EEH55840.1"/>
    </source>
</evidence>
<dbReference type="Proteomes" id="UP000001876">
    <property type="component" value="Unassembled WGS sequence"/>
</dbReference>
<dbReference type="Pfam" id="PF00504">
    <property type="entry name" value="Chloroa_b-bind"/>
    <property type="match status" value="1"/>
</dbReference>
<dbReference type="STRING" id="564608.C1MWA2"/>
<dbReference type="AlphaFoldDB" id="C1MWA2"/>
<evidence type="ECO:0000256" key="2">
    <source>
        <dbReference type="ARBA" id="ARBA00022528"/>
    </source>
</evidence>
<dbReference type="Gene3D" id="1.10.3460.10">
    <property type="entry name" value="Chlorophyll a/b binding protein domain"/>
    <property type="match status" value="1"/>
</dbReference>
<dbReference type="SUPFAM" id="SSF103511">
    <property type="entry name" value="Chlorophyll a-b binding protein"/>
    <property type="match status" value="1"/>
</dbReference>
<dbReference type="OrthoDB" id="498150at2759"/>
<keyword evidence="3" id="KW-0934">Plastid</keyword>
<keyword evidence="2" id="KW-0150">Chloroplast</keyword>
<organism evidence="5">
    <name type="scientific">Micromonas pusilla (strain CCMP1545)</name>
    <name type="common">Picoplanktonic green alga</name>
    <dbReference type="NCBI Taxonomy" id="564608"/>
    <lineage>
        <taxon>Eukaryota</taxon>
        <taxon>Viridiplantae</taxon>
        <taxon>Chlorophyta</taxon>
        <taxon>Mamiellophyceae</taxon>
        <taxon>Mamiellales</taxon>
        <taxon>Mamiellaceae</taxon>
        <taxon>Micromonas</taxon>
    </lineage>
</organism>
<dbReference type="GeneID" id="9685619"/>
<gene>
    <name evidence="4" type="primary">ELIP4</name>
    <name evidence="4" type="ORF">MICPUCDRAFT_59684</name>
</gene>
<dbReference type="GO" id="GO:0009507">
    <property type="term" value="C:chloroplast"/>
    <property type="evidence" value="ECO:0007669"/>
    <property type="project" value="UniProtKB-SubCell"/>
</dbReference>
<dbReference type="RefSeq" id="XP_003059888.1">
    <property type="nucleotide sequence ID" value="XM_003059842.1"/>
</dbReference>
<dbReference type="EMBL" id="GG663741">
    <property type="protein sequence ID" value="EEH55840.1"/>
    <property type="molecule type" value="Genomic_DNA"/>
</dbReference>
<dbReference type="OMA" id="FEIFIVV"/>
<protein>
    <submittedName>
        <fullName evidence="4">Early light induced protein-like protein, chloroplast</fullName>
    </submittedName>
</protein>
<accession>C1MWA2</accession>
<dbReference type="InterPro" id="IPR022796">
    <property type="entry name" value="Chloroa_b-bind"/>
</dbReference>
<evidence type="ECO:0000313" key="5">
    <source>
        <dbReference type="Proteomes" id="UP000001876"/>
    </source>
</evidence>
<name>C1MWA2_MICPC</name>
<dbReference type="KEGG" id="mpp:MICPUCDRAFT_59684"/>
<proteinExistence type="predicted"/>
<evidence type="ECO:0000256" key="3">
    <source>
        <dbReference type="ARBA" id="ARBA00022640"/>
    </source>
</evidence>